<gene>
    <name evidence="1" type="ORF">CDQ92_07950</name>
</gene>
<reference evidence="1 2" key="1">
    <citation type="journal article" date="2010" name="Int. J. Syst. Evol. Microbiol.">
        <title>Sphingopyxis bauzanensis sp. nov., a psychrophilic bacterium isolated from soil.</title>
        <authorList>
            <person name="Zhang D.C."/>
            <person name="Liu H.C."/>
            <person name="Xin Y.H."/>
            <person name="Zhou Y.G."/>
            <person name="Schinner F."/>
            <person name="Margesin R."/>
        </authorList>
    </citation>
    <scope>NUCLEOTIDE SEQUENCE [LARGE SCALE GENOMIC DNA]</scope>
    <source>
        <strain evidence="1 2">DSM 22271</strain>
    </source>
</reference>
<dbReference type="EMBL" id="NISK01000002">
    <property type="protein sequence ID" value="OWQ97016.1"/>
    <property type="molecule type" value="Genomic_DNA"/>
</dbReference>
<keyword evidence="2" id="KW-1185">Reference proteome</keyword>
<dbReference type="AlphaFoldDB" id="A0A246JVQ5"/>
<protein>
    <submittedName>
        <fullName evidence="1">Uncharacterized protein</fullName>
    </submittedName>
</protein>
<organism evidence="1 2">
    <name type="scientific">Sphingopyxis bauzanensis</name>
    <dbReference type="NCBI Taxonomy" id="651663"/>
    <lineage>
        <taxon>Bacteria</taxon>
        <taxon>Pseudomonadati</taxon>
        <taxon>Pseudomonadota</taxon>
        <taxon>Alphaproteobacteria</taxon>
        <taxon>Sphingomonadales</taxon>
        <taxon>Sphingomonadaceae</taxon>
        <taxon>Sphingopyxis</taxon>
    </lineage>
</organism>
<evidence type="ECO:0000313" key="2">
    <source>
        <dbReference type="Proteomes" id="UP000197361"/>
    </source>
</evidence>
<name>A0A246JVQ5_9SPHN</name>
<evidence type="ECO:0000313" key="1">
    <source>
        <dbReference type="EMBL" id="OWQ97016.1"/>
    </source>
</evidence>
<proteinExistence type="predicted"/>
<accession>A0A246JVQ5</accession>
<comment type="caution">
    <text evidence="1">The sequence shown here is derived from an EMBL/GenBank/DDBJ whole genome shotgun (WGS) entry which is preliminary data.</text>
</comment>
<sequence length="85" mass="9465">MLDRVPQMDAMSNRAKSTGFVVGSDVLRGKRGKTAVIRTVGESIGPHRVGRALAIETHENWLEANRYLNMNNLKEMTKAELRQAA</sequence>
<dbReference type="Proteomes" id="UP000197361">
    <property type="component" value="Unassembled WGS sequence"/>
</dbReference>